<proteinExistence type="inferred from homology"/>
<evidence type="ECO:0000256" key="6">
    <source>
        <dbReference type="ARBA" id="ARBA00023065"/>
    </source>
</evidence>
<dbReference type="Gene3D" id="1.10.287.80">
    <property type="entry name" value="ATP synthase, gamma subunit, helix hairpin domain"/>
    <property type="match status" value="1"/>
</dbReference>
<evidence type="ECO:0000313" key="12">
    <source>
        <dbReference type="Proteomes" id="UP000621540"/>
    </source>
</evidence>
<evidence type="ECO:0000256" key="5">
    <source>
        <dbReference type="ARBA" id="ARBA00022781"/>
    </source>
</evidence>
<dbReference type="NCBIfam" id="TIGR01146">
    <property type="entry name" value="ATPsyn_F1gamma"/>
    <property type="match status" value="1"/>
</dbReference>
<comment type="function">
    <text evidence="1 10">Produces ATP from ADP in the presence of a proton gradient across the membrane. The gamma chain is believed to be important in regulating ATPase activity and the flow of protons through the CF(0) complex.</text>
</comment>
<comment type="similarity">
    <text evidence="3 10">Belongs to the ATPase gamma chain family.</text>
</comment>
<evidence type="ECO:0000256" key="3">
    <source>
        <dbReference type="ARBA" id="ARBA00007681"/>
    </source>
</evidence>
<dbReference type="SUPFAM" id="SSF52943">
    <property type="entry name" value="ATP synthase (F1-ATPase), gamma subunit"/>
    <property type="match status" value="1"/>
</dbReference>
<dbReference type="EMBL" id="JACOQH010000001">
    <property type="protein sequence ID" value="MBC5752897.1"/>
    <property type="molecule type" value="Genomic_DNA"/>
</dbReference>
<evidence type="ECO:0000256" key="7">
    <source>
        <dbReference type="ARBA" id="ARBA00023136"/>
    </source>
</evidence>
<sequence>MANTKEIQKRMKSIQDTMKITNAMYMISSSKLRVAKQKLEDTEPYFYSLQMAISRFLRHIPDTESRYFDQKTEIPDAEKRRGYIVITADKGLAGAYNHNVIKMAHELFEQGNNNKLFVVGELGRQYFAKEGLEVDTEFKYTVQNPSLHRARVITDRVMELYDKGELDEVYIVYTKMENAFNMNAEKIQLLPLKKEDFMRAPIDTYQEEIKVEPSMEAILEHVVPNCVTGIIYGSLVESFASEQNSRMMAMQTATDSAKEMLQSLSIQYNRVRQADITQQITEVIGGAKAQKNKKKK</sequence>
<dbReference type="Proteomes" id="UP000621540">
    <property type="component" value="Unassembled WGS sequence"/>
</dbReference>
<reference evidence="11 12" key="1">
    <citation type="submission" date="2020-08" db="EMBL/GenBank/DDBJ databases">
        <title>Genome public.</title>
        <authorList>
            <person name="Liu C."/>
            <person name="Sun Q."/>
        </authorList>
    </citation>
    <scope>NUCLEOTIDE SEQUENCE [LARGE SCALE GENOMIC DNA]</scope>
    <source>
        <strain evidence="11 12">BX0805</strain>
    </source>
</reference>
<dbReference type="PRINTS" id="PR00126">
    <property type="entry name" value="ATPASEGAMMA"/>
</dbReference>
<evidence type="ECO:0000256" key="9">
    <source>
        <dbReference type="ARBA" id="ARBA00023310"/>
    </source>
</evidence>
<keyword evidence="9 10" id="KW-0066">ATP synthesis</keyword>
<keyword evidence="8 10" id="KW-0139">CF(1)</keyword>
<comment type="subcellular location">
    <subcellularLocation>
        <location evidence="10">Cell membrane</location>
        <topology evidence="10">Peripheral membrane protein</topology>
    </subcellularLocation>
    <subcellularLocation>
        <location evidence="2">Membrane</location>
        <topology evidence="2">Peripheral membrane protein</topology>
    </subcellularLocation>
</comment>
<keyword evidence="5 10" id="KW-0375">Hydrogen ion transport</keyword>
<comment type="caution">
    <text evidence="11">The sequence shown here is derived from an EMBL/GenBank/DDBJ whole genome shotgun (WGS) entry which is preliminary data.</text>
</comment>
<evidence type="ECO:0000256" key="8">
    <source>
        <dbReference type="ARBA" id="ARBA00023196"/>
    </source>
</evidence>
<name>A0ABR7I7H3_9FIRM</name>
<dbReference type="Gene3D" id="3.40.1380.10">
    <property type="match status" value="1"/>
</dbReference>
<evidence type="ECO:0000256" key="10">
    <source>
        <dbReference type="HAMAP-Rule" id="MF_00815"/>
    </source>
</evidence>
<protein>
    <recommendedName>
        <fullName evidence="10">ATP synthase gamma chain</fullName>
    </recommendedName>
    <alternativeName>
        <fullName evidence="10">ATP synthase F1 sector gamma subunit</fullName>
    </alternativeName>
    <alternativeName>
        <fullName evidence="10">F-ATPase gamma subunit</fullName>
    </alternativeName>
</protein>
<dbReference type="HAMAP" id="MF_00815">
    <property type="entry name" value="ATP_synth_gamma_bact"/>
    <property type="match status" value="1"/>
</dbReference>
<keyword evidence="7 10" id="KW-0472">Membrane</keyword>
<evidence type="ECO:0000256" key="1">
    <source>
        <dbReference type="ARBA" id="ARBA00003456"/>
    </source>
</evidence>
<dbReference type="RefSeq" id="WP_022515948.1">
    <property type="nucleotide sequence ID" value="NZ_JACOQH010000001.1"/>
</dbReference>
<dbReference type="CDD" id="cd12151">
    <property type="entry name" value="F1-ATPase_gamma"/>
    <property type="match status" value="1"/>
</dbReference>
<evidence type="ECO:0000313" key="11">
    <source>
        <dbReference type="EMBL" id="MBC5752897.1"/>
    </source>
</evidence>
<dbReference type="Pfam" id="PF00231">
    <property type="entry name" value="ATP-synt"/>
    <property type="match status" value="1"/>
</dbReference>
<keyword evidence="10" id="KW-1003">Cell membrane</keyword>
<keyword evidence="12" id="KW-1185">Reference proteome</keyword>
<evidence type="ECO:0000256" key="2">
    <source>
        <dbReference type="ARBA" id="ARBA00004170"/>
    </source>
</evidence>
<dbReference type="PANTHER" id="PTHR11693:SF22">
    <property type="entry name" value="ATP SYNTHASE SUBUNIT GAMMA, MITOCHONDRIAL"/>
    <property type="match status" value="1"/>
</dbReference>
<dbReference type="InterPro" id="IPR035968">
    <property type="entry name" value="ATP_synth_F1_ATPase_gsu"/>
</dbReference>
<dbReference type="InterPro" id="IPR000131">
    <property type="entry name" value="ATP_synth_F1_gsu"/>
</dbReference>
<keyword evidence="4 10" id="KW-0813">Transport</keyword>
<evidence type="ECO:0000256" key="4">
    <source>
        <dbReference type="ARBA" id="ARBA00022448"/>
    </source>
</evidence>
<accession>A0ABR7I7H3</accession>
<keyword evidence="6 10" id="KW-0406">Ion transport</keyword>
<organism evidence="11 12">
    <name type="scientific">Roseburia yibonii</name>
    <dbReference type="NCBI Taxonomy" id="2763063"/>
    <lineage>
        <taxon>Bacteria</taxon>
        <taxon>Bacillati</taxon>
        <taxon>Bacillota</taxon>
        <taxon>Clostridia</taxon>
        <taxon>Lachnospirales</taxon>
        <taxon>Lachnospiraceae</taxon>
        <taxon>Roseburia</taxon>
    </lineage>
</organism>
<comment type="subunit">
    <text evidence="10">F-type ATPases have 2 components, CF(1) - the catalytic core - and CF(0) - the membrane proton channel. CF(1) has five subunits: alpha(3), beta(3), gamma(1), delta(1), epsilon(1). CF(0) has three main subunits: a, b and c.</text>
</comment>
<dbReference type="PANTHER" id="PTHR11693">
    <property type="entry name" value="ATP SYNTHASE GAMMA CHAIN"/>
    <property type="match status" value="1"/>
</dbReference>
<gene>
    <name evidence="10 11" type="primary">atpG</name>
    <name evidence="11" type="ORF">H8Z76_02455</name>
</gene>